<gene>
    <name evidence="3" type="ORF">SAMN04488122_4248</name>
</gene>
<dbReference type="InterPro" id="IPR027843">
    <property type="entry name" value="DUF4440"/>
</dbReference>
<dbReference type="InterPro" id="IPR021860">
    <property type="entry name" value="Peptidase_S12_Pab87-rel_C"/>
</dbReference>
<evidence type="ECO:0008006" key="5">
    <source>
        <dbReference type="Google" id="ProtNLM"/>
    </source>
</evidence>
<dbReference type="Proteomes" id="UP000199310">
    <property type="component" value="Unassembled WGS sequence"/>
</dbReference>
<evidence type="ECO:0000259" key="2">
    <source>
        <dbReference type="Pfam" id="PF14534"/>
    </source>
</evidence>
<dbReference type="AlphaFoldDB" id="A0A1I0S6X2"/>
<protein>
    <recommendedName>
        <fullName evidence="5">DUF4440 domain-containing protein</fullName>
    </recommendedName>
</protein>
<accession>A0A1I0S6X2</accession>
<keyword evidence="4" id="KW-1185">Reference proteome</keyword>
<feature type="domain" description="DUF4440" evidence="2">
    <location>
        <begin position="54"/>
        <end position="175"/>
    </location>
</feature>
<dbReference type="Pfam" id="PF11954">
    <property type="entry name" value="DUF3471"/>
    <property type="match status" value="1"/>
</dbReference>
<name>A0A1I0S6X2_9BACT</name>
<dbReference type="STRING" id="29529.SAMN04488122_4248"/>
<dbReference type="SUPFAM" id="SSF54427">
    <property type="entry name" value="NTF2-like"/>
    <property type="match status" value="1"/>
</dbReference>
<dbReference type="Pfam" id="PF14534">
    <property type="entry name" value="DUF4440"/>
    <property type="match status" value="1"/>
</dbReference>
<dbReference type="InterPro" id="IPR032710">
    <property type="entry name" value="NTF2-like_dom_sf"/>
</dbReference>
<feature type="domain" description="Peptidase S12 Pab87-related C-terminal" evidence="1">
    <location>
        <begin position="192"/>
        <end position="269"/>
    </location>
</feature>
<sequence>MHYANFAHINYIKPIPHIMKTYFLNMTWLLLLFLAFPGQRVSAQENDQQLAAVILRQDSLFWQAYNTCDLTTMVKFFSDDVEFYHDKGGITNGIDALVSSFQKGVCNNTDSFRLRRAVVKGSIKLYPMRESGVIYGAILSGEHLFYVQDKGKKERAEGLAKFTHLWILKNGAWKMTRVLSYDHGPAPYINERTAITLPTQALQKYVGKYKGPQTAEMNIQAGKGILLMIIGSKQFELYPEKEDVFFSKERDLTFEFVKQGNAVKKLIIRERDEIAETLEASK</sequence>
<proteinExistence type="predicted"/>
<reference evidence="4" key="1">
    <citation type="submission" date="2016-10" db="EMBL/GenBank/DDBJ databases">
        <authorList>
            <person name="Varghese N."/>
            <person name="Submissions S."/>
        </authorList>
    </citation>
    <scope>NUCLEOTIDE SEQUENCE [LARGE SCALE GENOMIC DNA]</scope>
    <source>
        <strain evidence="4">DSM 3695</strain>
    </source>
</reference>
<organism evidence="3 4">
    <name type="scientific">Chitinophaga arvensicola</name>
    <dbReference type="NCBI Taxonomy" id="29529"/>
    <lineage>
        <taxon>Bacteria</taxon>
        <taxon>Pseudomonadati</taxon>
        <taxon>Bacteroidota</taxon>
        <taxon>Chitinophagia</taxon>
        <taxon>Chitinophagales</taxon>
        <taxon>Chitinophagaceae</taxon>
        <taxon>Chitinophaga</taxon>
    </lineage>
</organism>
<evidence type="ECO:0000313" key="3">
    <source>
        <dbReference type="EMBL" id="SEW51461.1"/>
    </source>
</evidence>
<evidence type="ECO:0000259" key="1">
    <source>
        <dbReference type="Pfam" id="PF11954"/>
    </source>
</evidence>
<dbReference type="EMBL" id="FOJG01000002">
    <property type="protein sequence ID" value="SEW51461.1"/>
    <property type="molecule type" value="Genomic_DNA"/>
</dbReference>
<evidence type="ECO:0000313" key="4">
    <source>
        <dbReference type="Proteomes" id="UP000199310"/>
    </source>
</evidence>
<dbReference type="Gene3D" id="3.10.450.50">
    <property type="match status" value="1"/>
</dbReference>